<evidence type="ECO:0000256" key="2">
    <source>
        <dbReference type="SAM" id="Phobius"/>
    </source>
</evidence>
<proteinExistence type="predicted"/>
<evidence type="ECO:0000256" key="1">
    <source>
        <dbReference type="SAM" id="MobiDB-lite"/>
    </source>
</evidence>
<organism evidence="3">
    <name type="scientific">Kitasatospora camelliae</name>
    <dbReference type="NCBI Taxonomy" id="3156397"/>
    <lineage>
        <taxon>Bacteria</taxon>
        <taxon>Bacillati</taxon>
        <taxon>Actinomycetota</taxon>
        <taxon>Actinomycetes</taxon>
        <taxon>Kitasatosporales</taxon>
        <taxon>Streptomycetaceae</taxon>
        <taxon>Kitasatospora</taxon>
    </lineage>
</organism>
<keyword evidence="2" id="KW-0812">Transmembrane</keyword>
<reference evidence="3" key="1">
    <citation type="submission" date="2024-06" db="EMBL/GenBank/DDBJ databases">
        <title>The genome sequences of Kitasatospora sp. strain HUAS MG31.</title>
        <authorList>
            <person name="Mo P."/>
        </authorList>
    </citation>
    <scope>NUCLEOTIDE SEQUENCE</scope>
    <source>
        <strain evidence="3">HUAS MG31</strain>
    </source>
</reference>
<dbReference type="EMBL" id="CP159872">
    <property type="protein sequence ID" value="XCM83597.1"/>
    <property type="molecule type" value="Genomic_DNA"/>
</dbReference>
<feature type="compositionally biased region" description="Gly residues" evidence="1">
    <location>
        <begin position="1"/>
        <end position="10"/>
    </location>
</feature>
<feature type="region of interest" description="Disordered" evidence="1">
    <location>
        <begin position="1"/>
        <end position="28"/>
    </location>
</feature>
<feature type="transmembrane region" description="Helical" evidence="2">
    <location>
        <begin position="112"/>
        <end position="133"/>
    </location>
</feature>
<evidence type="ECO:0000313" key="3">
    <source>
        <dbReference type="EMBL" id="XCM83597.1"/>
    </source>
</evidence>
<keyword evidence="2" id="KW-1133">Transmembrane helix</keyword>
<keyword evidence="2" id="KW-0472">Membrane</keyword>
<gene>
    <name evidence="3" type="ORF">ABWK59_34065</name>
</gene>
<dbReference type="AlphaFoldDB" id="A0AAU8K8B3"/>
<evidence type="ECO:0008006" key="4">
    <source>
        <dbReference type="Google" id="ProtNLM"/>
    </source>
</evidence>
<feature type="transmembrane region" description="Helical" evidence="2">
    <location>
        <begin position="47"/>
        <end position="72"/>
    </location>
</feature>
<dbReference type="KEGG" id="kcm:ABWK59_34065"/>
<sequence length="254" mass="25653">MTDGQGGEGAGKSADASDASDSADPADPADAAREAAIGKRLDEVAKVLAGALVAVAGIMTGLGLTSNLVFVALNNESWPIYVASLCAIIAIVCSIVALLMHPTRRGNLWETVVLIAGVVFYVVALTVAVIGAAKAAGGNGRPTITDVELTGPRTAMTLRFDVHADGVETDASIAVYVNLLGPGGEQLDVPDVYNSELRPDDKGVVEQKVSMPVALPATATGVAVFAANVADESGAECGSQAQRGPACTTLLVGP</sequence>
<feature type="compositionally biased region" description="Low complexity" evidence="1">
    <location>
        <begin position="13"/>
        <end position="28"/>
    </location>
</feature>
<dbReference type="RefSeq" id="WP_354644533.1">
    <property type="nucleotide sequence ID" value="NZ_CP159872.1"/>
</dbReference>
<accession>A0AAU8K8B3</accession>
<protein>
    <recommendedName>
        <fullName evidence="4">MmpS family membrane protein</fullName>
    </recommendedName>
</protein>
<name>A0AAU8K8B3_9ACTN</name>
<feature type="transmembrane region" description="Helical" evidence="2">
    <location>
        <begin position="78"/>
        <end position="100"/>
    </location>
</feature>